<evidence type="ECO:0000313" key="9">
    <source>
        <dbReference type="Proteomes" id="UP000231501"/>
    </source>
</evidence>
<evidence type="ECO:0000256" key="5">
    <source>
        <dbReference type="ARBA" id="ARBA00023136"/>
    </source>
</evidence>
<keyword evidence="3 6" id="KW-0812">Transmembrane</keyword>
<feature type="transmembrane region" description="Helical" evidence="6">
    <location>
        <begin position="22"/>
        <end position="43"/>
    </location>
</feature>
<dbReference type="Proteomes" id="UP000231501">
    <property type="component" value="Unassembled WGS sequence"/>
</dbReference>
<name>A0A2G9CDV8_9BURK</name>
<dbReference type="GO" id="GO:0005886">
    <property type="term" value="C:plasma membrane"/>
    <property type="evidence" value="ECO:0007669"/>
    <property type="project" value="UniProtKB-SubCell"/>
</dbReference>
<feature type="transmembrane region" description="Helical" evidence="6">
    <location>
        <begin position="49"/>
        <end position="72"/>
    </location>
</feature>
<keyword evidence="5 6" id="KW-0472">Membrane</keyword>
<feature type="transmembrane region" description="Helical" evidence="6">
    <location>
        <begin position="129"/>
        <end position="146"/>
    </location>
</feature>
<dbReference type="RefSeq" id="WP_099861022.1">
    <property type="nucleotide sequence ID" value="NZ_PEOG01000017.1"/>
</dbReference>
<keyword evidence="2" id="KW-1003">Cell membrane</keyword>
<dbReference type="InterPro" id="IPR010432">
    <property type="entry name" value="RDD"/>
</dbReference>
<evidence type="ECO:0000256" key="6">
    <source>
        <dbReference type="SAM" id="Phobius"/>
    </source>
</evidence>
<reference evidence="8 9" key="1">
    <citation type="submission" date="2017-11" db="EMBL/GenBank/DDBJ databases">
        <title>Draft genome sequence of Mitsuaria sp. HWN-4.</title>
        <authorList>
            <person name="Gundlapally S.R."/>
        </authorList>
    </citation>
    <scope>NUCLEOTIDE SEQUENCE [LARGE SCALE GENOMIC DNA]</scope>
    <source>
        <strain evidence="8 9">HWN-4</strain>
    </source>
</reference>
<gene>
    <name evidence="8" type="ORF">CS062_07900</name>
</gene>
<comment type="subcellular location">
    <subcellularLocation>
        <location evidence="1">Cell membrane</location>
        <topology evidence="1">Multi-pass membrane protein</topology>
    </subcellularLocation>
</comment>
<accession>A0A2G9CDV8</accession>
<dbReference type="AlphaFoldDB" id="A0A2G9CDV8"/>
<organism evidence="8 9">
    <name type="scientific">Roseateles chitinivorans</name>
    <dbReference type="NCBI Taxonomy" id="2917965"/>
    <lineage>
        <taxon>Bacteria</taxon>
        <taxon>Pseudomonadati</taxon>
        <taxon>Pseudomonadota</taxon>
        <taxon>Betaproteobacteria</taxon>
        <taxon>Burkholderiales</taxon>
        <taxon>Sphaerotilaceae</taxon>
        <taxon>Roseateles</taxon>
    </lineage>
</organism>
<evidence type="ECO:0000256" key="1">
    <source>
        <dbReference type="ARBA" id="ARBA00004651"/>
    </source>
</evidence>
<protein>
    <recommendedName>
        <fullName evidence="7">RDD domain-containing protein</fullName>
    </recommendedName>
</protein>
<feature type="domain" description="RDD" evidence="7">
    <location>
        <begin position="13"/>
        <end position="161"/>
    </location>
</feature>
<feature type="transmembrane region" description="Helical" evidence="6">
    <location>
        <begin position="103"/>
        <end position="123"/>
    </location>
</feature>
<dbReference type="InterPro" id="IPR051791">
    <property type="entry name" value="Pra-immunoreactive"/>
</dbReference>
<evidence type="ECO:0000313" key="8">
    <source>
        <dbReference type="EMBL" id="PIM53679.1"/>
    </source>
</evidence>
<dbReference type="EMBL" id="PEOG01000017">
    <property type="protein sequence ID" value="PIM53679.1"/>
    <property type="molecule type" value="Genomic_DNA"/>
</dbReference>
<evidence type="ECO:0000259" key="7">
    <source>
        <dbReference type="Pfam" id="PF06271"/>
    </source>
</evidence>
<evidence type="ECO:0000256" key="4">
    <source>
        <dbReference type="ARBA" id="ARBA00022989"/>
    </source>
</evidence>
<evidence type="ECO:0000256" key="2">
    <source>
        <dbReference type="ARBA" id="ARBA00022475"/>
    </source>
</evidence>
<keyword evidence="9" id="KW-1185">Reference proteome</keyword>
<dbReference type="PANTHER" id="PTHR36115:SF10">
    <property type="entry name" value="RDD DOMAIN-CONTAINING PROTEIN"/>
    <property type="match status" value="1"/>
</dbReference>
<dbReference type="OrthoDB" id="5298807at2"/>
<proteinExistence type="predicted"/>
<dbReference type="Pfam" id="PF06271">
    <property type="entry name" value="RDD"/>
    <property type="match status" value="1"/>
</dbReference>
<sequence length="184" mass="20304">MTSAPVADDDAPPGLMRRLASFIYEGVVLFGVVFIAGWLYSTLTQQRNALIGTHGLQAFLFLILGIYFIWFWSRGGQTVAMRAWHLRVVDTQGRTLTQARATARYLAAWLWFLPALASVHLLGLSQSTGAIFGAMFAGVAGYLLLARLHPQRQFLHDVICGTRLITQLPPPRPNKRAAPQPADS</sequence>
<comment type="caution">
    <text evidence="8">The sequence shown here is derived from an EMBL/GenBank/DDBJ whole genome shotgun (WGS) entry which is preliminary data.</text>
</comment>
<keyword evidence="4 6" id="KW-1133">Transmembrane helix</keyword>
<dbReference type="PANTHER" id="PTHR36115">
    <property type="entry name" value="PROLINE-RICH ANTIGEN HOMOLOG-RELATED"/>
    <property type="match status" value="1"/>
</dbReference>
<evidence type="ECO:0000256" key="3">
    <source>
        <dbReference type="ARBA" id="ARBA00022692"/>
    </source>
</evidence>